<evidence type="ECO:0000256" key="4">
    <source>
        <dbReference type="ARBA" id="ARBA00023284"/>
    </source>
</evidence>
<dbReference type="PANTHER" id="PTHR42852">
    <property type="entry name" value="THIOL:DISULFIDE INTERCHANGE PROTEIN DSBE"/>
    <property type="match status" value="1"/>
</dbReference>
<feature type="chain" id="PRO_5047302859" evidence="5">
    <location>
        <begin position="21"/>
        <end position="182"/>
    </location>
</feature>
<evidence type="ECO:0000256" key="2">
    <source>
        <dbReference type="ARBA" id="ARBA00022748"/>
    </source>
</evidence>
<evidence type="ECO:0000313" key="7">
    <source>
        <dbReference type="EMBL" id="MFC3166542.1"/>
    </source>
</evidence>
<evidence type="ECO:0000256" key="5">
    <source>
        <dbReference type="SAM" id="SignalP"/>
    </source>
</evidence>
<dbReference type="PROSITE" id="PS00194">
    <property type="entry name" value="THIOREDOXIN_1"/>
    <property type="match status" value="1"/>
</dbReference>
<dbReference type="InterPro" id="IPR013766">
    <property type="entry name" value="Thioredoxin_domain"/>
</dbReference>
<name>A0ABV7I7C6_9RHOB</name>
<accession>A0ABV7I7C6</accession>
<feature type="signal peptide" evidence="5">
    <location>
        <begin position="1"/>
        <end position="20"/>
    </location>
</feature>
<keyword evidence="8" id="KW-1185">Reference proteome</keyword>
<dbReference type="Pfam" id="PF08534">
    <property type="entry name" value="Redoxin"/>
    <property type="match status" value="1"/>
</dbReference>
<gene>
    <name evidence="7" type="ORF">ACFOD7_00580</name>
</gene>
<evidence type="ECO:0000256" key="3">
    <source>
        <dbReference type="ARBA" id="ARBA00023157"/>
    </source>
</evidence>
<dbReference type="InterPro" id="IPR017937">
    <property type="entry name" value="Thioredoxin_CS"/>
</dbReference>
<comment type="subcellular location">
    <subcellularLocation>
        <location evidence="1">Cell envelope</location>
    </subcellularLocation>
</comment>
<dbReference type="SUPFAM" id="SSF52833">
    <property type="entry name" value="Thioredoxin-like"/>
    <property type="match status" value="1"/>
</dbReference>
<proteinExistence type="predicted"/>
<dbReference type="Proteomes" id="UP001595557">
    <property type="component" value="Unassembled WGS sequence"/>
</dbReference>
<dbReference type="InterPro" id="IPR050553">
    <property type="entry name" value="Thioredoxin_ResA/DsbE_sf"/>
</dbReference>
<dbReference type="Gene3D" id="3.40.30.10">
    <property type="entry name" value="Glutaredoxin"/>
    <property type="match status" value="1"/>
</dbReference>
<dbReference type="RefSeq" id="WP_242690048.1">
    <property type="nucleotide sequence ID" value="NZ_JAFNAW010000014.1"/>
</dbReference>
<dbReference type="InterPro" id="IPR013740">
    <property type="entry name" value="Redoxin"/>
</dbReference>
<dbReference type="InterPro" id="IPR036249">
    <property type="entry name" value="Thioredoxin-like_sf"/>
</dbReference>
<evidence type="ECO:0000256" key="1">
    <source>
        <dbReference type="ARBA" id="ARBA00004196"/>
    </source>
</evidence>
<comment type="caution">
    <text evidence="7">The sequence shown here is derived from an EMBL/GenBank/DDBJ whole genome shotgun (WGS) entry which is preliminary data.</text>
</comment>
<organism evidence="7 8">
    <name type="scientific">Paracoccus fontiphilus</name>
    <dbReference type="NCBI Taxonomy" id="1815556"/>
    <lineage>
        <taxon>Bacteria</taxon>
        <taxon>Pseudomonadati</taxon>
        <taxon>Pseudomonadota</taxon>
        <taxon>Alphaproteobacteria</taxon>
        <taxon>Rhodobacterales</taxon>
        <taxon>Paracoccaceae</taxon>
        <taxon>Paracoccus</taxon>
    </lineage>
</organism>
<dbReference type="PROSITE" id="PS51352">
    <property type="entry name" value="THIOREDOXIN_2"/>
    <property type="match status" value="1"/>
</dbReference>
<feature type="domain" description="Thioredoxin" evidence="6">
    <location>
        <begin position="39"/>
        <end position="181"/>
    </location>
</feature>
<keyword evidence="3" id="KW-1015">Disulfide bond</keyword>
<dbReference type="PANTHER" id="PTHR42852:SF6">
    <property type="entry name" value="THIOL:DISULFIDE INTERCHANGE PROTEIN DSBE"/>
    <property type="match status" value="1"/>
</dbReference>
<keyword evidence="2" id="KW-0201">Cytochrome c-type biogenesis</keyword>
<sequence>MLRSALLYTALLFGANAAFAGPVDWQAAKDEGLVKLVPIEEPGPVSDIEYTDPDGGTHRLADHKGKVVLLNFWATWCAPCREEMPSLDALQSEMGGEDFTVVPIATGRNAPEKIDKFYEETGLKNLPVLLDPRQQLARGMGVVGLPVTVLIDRDGNEVARLLGEADWTSEPAKAVIRQLLAD</sequence>
<evidence type="ECO:0000259" key="6">
    <source>
        <dbReference type="PROSITE" id="PS51352"/>
    </source>
</evidence>
<keyword evidence="5" id="KW-0732">Signal</keyword>
<dbReference type="CDD" id="cd02966">
    <property type="entry name" value="TlpA_like_family"/>
    <property type="match status" value="1"/>
</dbReference>
<protein>
    <submittedName>
        <fullName evidence="7">TlpA family protein disulfide reductase</fullName>
    </submittedName>
</protein>
<evidence type="ECO:0000313" key="8">
    <source>
        <dbReference type="Proteomes" id="UP001595557"/>
    </source>
</evidence>
<keyword evidence="4" id="KW-0676">Redox-active center</keyword>
<reference evidence="8" key="1">
    <citation type="journal article" date="2019" name="Int. J. Syst. Evol. Microbiol.">
        <title>The Global Catalogue of Microorganisms (GCM) 10K type strain sequencing project: providing services to taxonomists for standard genome sequencing and annotation.</title>
        <authorList>
            <consortium name="The Broad Institute Genomics Platform"/>
            <consortium name="The Broad Institute Genome Sequencing Center for Infectious Disease"/>
            <person name="Wu L."/>
            <person name="Ma J."/>
        </authorList>
    </citation>
    <scope>NUCLEOTIDE SEQUENCE [LARGE SCALE GENOMIC DNA]</scope>
    <source>
        <strain evidence="8">KCTC 52239</strain>
    </source>
</reference>
<dbReference type="EMBL" id="JBHRTE010000003">
    <property type="protein sequence ID" value="MFC3166542.1"/>
    <property type="molecule type" value="Genomic_DNA"/>
</dbReference>